<feature type="domain" description="SusD-like N-terminal" evidence="7">
    <location>
        <begin position="83"/>
        <end position="211"/>
    </location>
</feature>
<comment type="caution">
    <text evidence="8">The sequence shown here is derived from an EMBL/GenBank/DDBJ whole genome shotgun (WGS) entry which is preliminary data.</text>
</comment>
<dbReference type="Proteomes" id="UP000249819">
    <property type="component" value="Unassembled WGS sequence"/>
</dbReference>
<dbReference type="InterPro" id="IPR012944">
    <property type="entry name" value="SusD_RagB_dom"/>
</dbReference>
<comment type="subcellular location">
    <subcellularLocation>
        <location evidence="1">Cell outer membrane</location>
    </subcellularLocation>
</comment>
<proteinExistence type="inferred from homology"/>
<dbReference type="GO" id="GO:0009279">
    <property type="term" value="C:cell outer membrane"/>
    <property type="evidence" value="ECO:0007669"/>
    <property type="project" value="UniProtKB-SubCell"/>
</dbReference>
<dbReference type="Gene3D" id="1.25.40.390">
    <property type="match status" value="1"/>
</dbReference>
<evidence type="ECO:0000256" key="1">
    <source>
        <dbReference type="ARBA" id="ARBA00004442"/>
    </source>
</evidence>
<accession>A0A327VVW9</accession>
<dbReference type="Pfam" id="PF14322">
    <property type="entry name" value="SusD-like_3"/>
    <property type="match status" value="1"/>
</dbReference>
<comment type="similarity">
    <text evidence="2">Belongs to the SusD family.</text>
</comment>
<evidence type="ECO:0000313" key="9">
    <source>
        <dbReference type="Proteomes" id="UP000249819"/>
    </source>
</evidence>
<evidence type="ECO:0000259" key="6">
    <source>
        <dbReference type="Pfam" id="PF07980"/>
    </source>
</evidence>
<name>A0A327VVW9_9BACT</name>
<dbReference type="SUPFAM" id="SSF48452">
    <property type="entry name" value="TPR-like"/>
    <property type="match status" value="1"/>
</dbReference>
<keyword evidence="4" id="KW-0472">Membrane</keyword>
<dbReference type="RefSeq" id="WP_111593584.1">
    <property type="nucleotide sequence ID" value="NZ_QLMA01000006.1"/>
</dbReference>
<evidence type="ECO:0000256" key="3">
    <source>
        <dbReference type="ARBA" id="ARBA00022729"/>
    </source>
</evidence>
<sequence>MKRISIFLLLAAALSACQKELDKQPLDSPSSSTYYTNEAQVTLGLTGVYSSTYWNLSNSIPIQISFDQYTELGVERNPGIAAGNYDATTGTISSAWQLMFKTVSFANNLLDGMQRAKANMLPDTYARMQAEAMVLRAWAYYHLIGLYGDVPFYTKPLLPTEFYNQVRTDKNKIADYLLADLDSAATKLPWQMTDQGRVNKGTALGLKAKLALLLQRYDVAAAAANDVIKSAQYGLNPVFANLFKKAGQNTNAGKEILFMLPFPDDQANPTSLVAVGQGSRSLSAQSGRFPIQTLVDRYECIDGKRIDESPLYDPAKPSRNRDPRLKNTVTMDGDTITMLVSGAMRRCIFSIYKDSTSFYNFTSNTWYSATNADQSNIYGPVKNGVGYLWAKYTLDEGQDAFTSKTGFIYMRYAEILLTYAEAKIELNQLDASVTDAINRVRQRSGMPVVDPLVAGSQQKMRQLVRREKIVELATEGIHLFDMRRWKTGKLAMNMAVYGAAAAAATPAALPSFGSAGAESDLNDIPDYTASAAQRMKREVRVFIDPRDYLWPVPQGERDMNKLLGPNPGW</sequence>
<evidence type="ECO:0000259" key="7">
    <source>
        <dbReference type="Pfam" id="PF14322"/>
    </source>
</evidence>
<dbReference type="OrthoDB" id="621018at2"/>
<gene>
    <name evidence="8" type="ORF">CLV59_106175</name>
</gene>
<keyword evidence="3" id="KW-0732">Signal</keyword>
<keyword evidence="9" id="KW-1185">Reference proteome</keyword>
<dbReference type="AlphaFoldDB" id="A0A327VVW9"/>
<dbReference type="Pfam" id="PF07980">
    <property type="entry name" value="SusD_RagB"/>
    <property type="match status" value="1"/>
</dbReference>
<dbReference type="InterPro" id="IPR033985">
    <property type="entry name" value="SusD-like_N"/>
</dbReference>
<evidence type="ECO:0000256" key="5">
    <source>
        <dbReference type="ARBA" id="ARBA00023237"/>
    </source>
</evidence>
<dbReference type="EMBL" id="QLMA01000006">
    <property type="protein sequence ID" value="RAJ79115.1"/>
    <property type="molecule type" value="Genomic_DNA"/>
</dbReference>
<protein>
    <submittedName>
        <fullName evidence="8">Putative outer membrane starch-binding protein</fullName>
    </submittedName>
</protein>
<evidence type="ECO:0000256" key="4">
    <source>
        <dbReference type="ARBA" id="ARBA00023136"/>
    </source>
</evidence>
<feature type="domain" description="RagB/SusD" evidence="6">
    <location>
        <begin position="284"/>
        <end position="569"/>
    </location>
</feature>
<evidence type="ECO:0000256" key="2">
    <source>
        <dbReference type="ARBA" id="ARBA00006275"/>
    </source>
</evidence>
<evidence type="ECO:0000313" key="8">
    <source>
        <dbReference type="EMBL" id="RAJ79115.1"/>
    </source>
</evidence>
<organism evidence="8 9">
    <name type="scientific">Chitinophaga dinghuensis</name>
    <dbReference type="NCBI Taxonomy" id="1539050"/>
    <lineage>
        <taxon>Bacteria</taxon>
        <taxon>Pseudomonadati</taxon>
        <taxon>Bacteroidota</taxon>
        <taxon>Chitinophagia</taxon>
        <taxon>Chitinophagales</taxon>
        <taxon>Chitinophagaceae</taxon>
        <taxon>Chitinophaga</taxon>
    </lineage>
</organism>
<dbReference type="PROSITE" id="PS51257">
    <property type="entry name" value="PROKAR_LIPOPROTEIN"/>
    <property type="match status" value="1"/>
</dbReference>
<reference evidence="8 9" key="1">
    <citation type="submission" date="2018-06" db="EMBL/GenBank/DDBJ databases">
        <title>Genomic Encyclopedia of Archaeal and Bacterial Type Strains, Phase II (KMG-II): from individual species to whole genera.</title>
        <authorList>
            <person name="Goeker M."/>
        </authorList>
    </citation>
    <scope>NUCLEOTIDE SEQUENCE [LARGE SCALE GENOMIC DNA]</scope>
    <source>
        <strain evidence="8 9">DSM 29821</strain>
    </source>
</reference>
<keyword evidence="5" id="KW-0998">Cell outer membrane</keyword>
<dbReference type="InterPro" id="IPR011990">
    <property type="entry name" value="TPR-like_helical_dom_sf"/>
</dbReference>